<feature type="domain" description="Mur ligase central" evidence="13">
    <location>
        <begin position="120"/>
        <end position="335"/>
    </location>
</feature>
<comment type="function">
    <text evidence="7">Catalyzes the addition of meso-diaminopimelic acid to the nucleotide precursor UDP-N-acetylmuramoyl-L-alanyl-D-glutamate (UMAG) in the biosynthesis of bacterial cell-wall peptidoglycan.</text>
</comment>
<keyword evidence="3 8" id="KW-0133">Cell shape</keyword>
<dbReference type="GO" id="GO:0051301">
    <property type="term" value="P:cell division"/>
    <property type="evidence" value="ECO:0007669"/>
    <property type="project" value="UniProtKB-KW"/>
</dbReference>
<feature type="binding site" evidence="7">
    <location>
        <position position="489"/>
    </location>
    <ligand>
        <name>meso-2,6-diaminopimelate</name>
        <dbReference type="ChEBI" id="CHEBI:57791"/>
    </ligand>
</feature>
<dbReference type="NCBIfam" id="NF001126">
    <property type="entry name" value="PRK00139.1-4"/>
    <property type="match status" value="1"/>
</dbReference>
<proteinExistence type="inferred from homology"/>
<dbReference type="InterPro" id="IPR013221">
    <property type="entry name" value="Mur_ligase_cen"/>
</dbReference>
<feature type="domain" description="Mur ligase N-terminal catalytic" evidence="11">
    <location>
        <begin position="30"/>
        <end position="73"/>
    </location>
</feature>
<dbReference type="InterPro" id="IPR000713">
    <property type="entry name" value="Mur_ligase_N"/>
</dbReference>
<keyword evidence="8" id="KW-0963">Cytoplasm</keyword>
<dbReference type="InterPro" id="IPR005863">
    <property type="entry name" value="UDP-N-AcMur_synth"/>
</dbReference>
<dbReference type="EMBL" id="LBNE01000013">
    <property type="protein sequence ID" value="KKO70693.1"/>
    <property type="molecule type" value="Genomic_DNA"/>
</dbReference>
<dbReference type="STRING" id="206506.AAV32_15660"/>
<evidence type="ECO:0000313" key="15">
    <source>
        <dbReference type="Proteomes" id="UP000078084"/>
    </source>
</evidence>
<protein>
    <recommendedName>
        <fullName evidence="7 8">Multifunctional fusion protein</fullName>
    </recommendedName>
    <domain>
        <recommendedName>
            <fullName evidence="7">UDP-N-acetylmuramoyl-L-alanyl-D-glutamate--2,6-diaminopimelate ligase</fullName>
            <ecNumber evidence="7">6.3.2.13</ecNumber>
        </recommendedName>
        <alternativeName>
            <fullName evidence="7">Meso-A2pm-adding enzyme</fullName>
        </alternativeName>
        <alternativeName>
            <fullName evidence="7">Meso-diaminopimelate-adding enzyme</fullName>
        </alternativeName>
        <alternativeName>
            <fullName evidence="7">UDP-MurNAc-L-Ala-D-Glu:meso-diaminopimelate ligase</fullName>
        </alternativeName>
        <alternativeName>
            <fullName evidence="7">UDP-MurNAc-tripeptide synthetase</fullName>
        </alternativeName>
        <alternativeName>
            <fullName evidence="7">UDP-N-acetylmuramyl-tripeptide synthetase</fullName>
        </alternativeName>
    </domain>
    <domain>
        <recommendedName>
            <fullName evidence="8">UDP-N-acetylmuramoyl-tripeptide--D-alanyl-D-alanine ligase</fullName>
            <ecNumber evidence="8">6.3.2.10</ecNumber>
        </recommendedName>
        <alternativeName>
            <fullName evidence="8">D-alanyl-D-alanine-adding enzyme</fullName>
        </alternativeName>
    </domain>
</protein>
<feature type="binding site" evidence="7">
    <location>
        <begin position="122"/>
        <end position="128"/>
    </location>
    <ligand>
        <name>ATP</name>
        <dbReference type="ChEBI" id="CHEBI:30616"/>
    </ligand>
</feature>
<dbReference type="InterPro" id="IPR035911">
    <property type="entry name" value="MurE/MurF_N"/>
</dbReference>
<evidence type="ECO:0000259" key="12">
    <source>
        <dbReference type="Pfam" id="PF02875"/>
    </source>
</evidence>
<keyword evidence="8" id="KW-0547">Nucleotide-binding</keyword>
<dbReference type="Gene3D" id="3.40.1190.10">
    <property type="entry name" value="Mur-like, catalytic domain"/>
    <property type="match status" value="2"/>
</dbReference>
<dbReference type="HAMAP" id="MF_00208">
    <property type="entry name" value="MurE"/>
    <property type="match status" value="1"/>
</dbReference>
<dbReference type="GO" id="GO:0000287">
    <property type="term" value="F:magnesium ion binding"/>
    <property type="evidence" value="ECO:0007669"/>
    <property type="project" value="UniProtKB-UniRule"/>
</dbReference>
<dbReference type="InterPro" id="IPR036565">
    <property type="entry name" value="Mur-like_cat_sf"/>
</dbReference>
<feature type="binding site" evidence="7">
    <location>
        <position position="31"/>
    </location>
    <ligand>
        <name>UDP-N-acetyl-alpha-D-muramoyl-L-alanyl-D-glutamate</name>
        <dbReference type="ChEBI" id="CHEBI:83900"/>
    </ligand>
</feature>
<evidence type="ECO:0000256" key="1">
    <source>
        <dbReference type="ARBA" id="ARBA00005898"/>
    </source>
</evidence>
<feature type="domain" description="Mur ligase N-terminal catalytic" evidence="11">
    <location>
        <begin position="525"/>
        <end position="567"/>
    </location>
</feature>
<evidence type="ECO:0000259" key="13">
    <source>
        <dbReference type="Pfam" id="PF08245"/>
    </source>
</evidence>
<sequence>MSQANVMRLQGIDNILGWLRAKVAAQADLHLDSRRLRRGDVFLAVPGVRGDGRDHIAAALAAGALVLADSAARHAGEPWQPVAGLDVSRLACVPGLKGLLGELAHEWYGRPSQALTVVAVTGTNGKTSCAYWIADALNGAGMPCGVLGTLGIRWPDGSSEAGSLTTPDVVSVHRTLAAQRAAGAQAVAMEASSIGIEQGRMSQVQVRVAGWTNLSRDHLDYHGSMDAYAAAKEALFRFPGLQAAVINLDDAAGRAACGRLPAGLDVWTYALAGHAADADRPARLAAAMSAAQPSGDGLAFALEERRAGQAPAQAAVSSQLLGEHNIENMLLVAGVLRALGLDLAASAAQLERLAPVPGRLERVQAPGLAAAQQPLVVVDYAHTPDALARTVQALAPLAQRRGGRLLCLFGCGGDRDPGKRPLMAQAALAAARVIVTSDNPRSESPEAIIEQILAGVPADRQVEVLADRAEAILHAVWSSAPADVLLLAGKGHETYQEIQGLRHVFDDREWARLALWWGTGRDAAIDARKLAAGEVFVALAGERADGHAFVAQAEAAGAAAALVAHPVADVALPQFVLGDGRIALARLATAWRRRFDLPVIAVTGSNGKTTTKEMIAAVLAAWVGEPARLATRGNLNNELGVPMTLLRLRAGHRAAVVELGMNHPGEIAVLAAMAQPTVALVNNAQREHQEFMKSVAAVAEENGAVLAALPQNGIAVYPADDAHAAVWERLSGARRKLRFALSGAAEILACAPQLTPAGVEATVRLPEGAALALATAVPGLHNLRNALAALACTLAVGVPVDTAVQALHAFSPVAGRMQARRLAAGVWLIDDSYNANADSVRAAIDVLASVPGPRVLVLGDMGEVGDQGQAMHEEVGAYAAGRGVDVLVAMGELSRRAVTAFGAGAVWVDATEAAMTAVRAAQPAVVLVKGSRFMHMEKIVAACVAEWDNGEAGHHAA</sequence>
<evidence type="ECO:0000256" key="8">
    <source>
        <dbReference type="HAMAP-Rule" id="MF_02019"/>
    </source>
</evidence>
<evidence type="ECO:0000259" key="11">
    <source>
        <dbReference type="Pfam" id="PF01225"/>
    </source>
</evidence>
<evidence type="ECO:0000256" key="10">
    <source>
        <dbReference type="RuleBase" id="RU004136"/>
    </source>
</evidence>
<gene>
    <name evidence="7" type="primary">murE</name>
    <name evidence="8" type="synonym">murF</name>
    <name evidence="14" type="ORF">AAV32_15660</name>
</gene>
<dbReference type="EC" id="6.3.2.10" evidence="8"/>
<evidence type="ECO:0000256" key="2">
    <source>
        <dbReference type="ARBA" id="ARBA00022618"/>
    </source>
</evidence>
<evidence type="ECO:0000313" key="14">
    <source>
        <dbReference type="EMBL" id="KKO70693.1"/>
    </source>
</evidence>
<dbReference type="Pfam" id="PF08245">
    <property type="entry name" value="Mur_ligase_M"/>
    <property type="match status" value="2"/>
</dbReference>
<organism evidence="14 15">
    <name type="scientific">Kerstersia gyiorum</name>
    <dbReference type="NCBI Taxonomy" id="206506"/>
    <lineage>
        <taxon>Bacteria</taxon>
        <taxon>Pseudomonadati</taxon>
        <taxon>Pseudomonadota</taxon>
        <taxon>Betaproteobacteria</taxon>
        <taxon>Burkholderiales</taxon>
        <taxon>Alcaligenaceae</taxon>
        <taxon>Kerstersia</taxon>
    </lineage>
</organism>
<keyword evidence="7" id="KW-0460">Magnesium</keyword>
<feature type="short sequence motif" description="Meso-diaminopimelate recognition motif" evidence="7">
    <location>
        <begin position="438"/>
        <end position="441"/>
    </location>
</feature>
<comment type="subcellular location">
    <subcellularLocation>
        <location evidence="8 9">Cytoplasm</location>
    </subcellularLocation>
</comment>
<evidence type="ECO:0000256" key="6">
    <source>
        <dbReference type="ARBA" id="ARBA00023316"/>
    </source>
</evidence>
<dbReference type="HAMAP" id="MF_02019">
    <property type="entry name" value="MurF"/>
    <property type="match status" value="1"/>
</dbReference>
<dbReference type="Gene3D" id="3.90.190.20">
    <property type="entry name" value="Mur ligase, C-terminal domain"/>
    <property type="match status" value="2"/>
</dbReference>
<keyword evidence="4 8" id="KW-0573">Peptidoglycan synthesis</keyword>
<dbReference type="GO" id="GO:0005524">
    <property type="term" value="F:ATP binding"/>
    <property type="evidence" value="ECO:0007669"/>
    <property type="project" value="UniProtKB-UniRule"/>
</dbReference>
<feature type="binding site" evidence="7">
    <location>
        <position position="493"/>
    </location>
    <ligand>
        <name>meso-2,6-diaminopimelate</name>
        <dbReference type="ChEBI" id="CHEBI:57791"/>
    </ligand>
</feature>
<dbReference type="InterPro" id="IPR005761">
    <property type="entry name" value="UDP-N-AcMur-Glu-dNH2Pim_ligase"/>
</dbReference>
<dbReference type="InterPro" id="IPR036615">
    <property type="entry name" value="Mur_ligase_C_dom_sf"/>
</dbReference>
<evidence type="ECO:0000256" key="9">
    <source>
        <dbReference type="RuleBase" id="RU004135"/>
    </source>
</evidence>
<feature type="modified residue" description="N6-carboxylysine" evidence="7">
    <location>
        <position position="232"/>
    </location>
</feature>
<dbReference type="GO" id="GO:0009252">
    <property type="term" value="P:peptidoglycan biosynthetic process"/>
    <property type="evidence" value="ECO:0007669"/>
    <property type="project" value="UniProtKB-UniRule"/>
</dbReference>
<dbReference type="NCBIfam" id="TIGR01143">
    <property type="entry name" value="murF"/>
    <property type="match status" value="1"/>
</dbReference>
<dbReference type="PATRIC" id="fig|206506.3.peg.3333"/>
<dbReference type="RefSeq" id="WP_068374488.1">
    <property type="nucleotide sequence ID" value="NZ_LBNE01000013.1"/>
</dbReference>
<feature type="binding site" evidence="7">
    <location>
        <begin position="165"/>
        <end position="166"/>
    </location>
    <ligand>
        <name>UDP-N-acetyl-alpha-D-muramoyl-L-alanyl-D-glutamate</name>
        <dbReference type="ChEBI" id="CHEBI:83900"/>
    </ligand>
</feature>
<dbReference type="GO" id="GO:0008360">
    <property type="term" value="P:regulation of cell shape"/>
    <property type="evidence" value="ECO:0007669"/>
    <property type="project" value="UniProtKB-KW"/>
</dbReference>
<feature type="domain" description="Mur ligase C-terminal" evidence="12">
    <location>
        <begin position="358"/>
        <end position="491"/>
    </location>
</feature>
<dbReference type="Pfam" id="PF02875">
    <property type="entry name" value="Mur_ligase_C"/>
    <property type="match status" value="2"/>
</dbReference>
<evidence type="ECO:0000256" key="7">
    <source>
        <dbReference type="HAMAP-Rule" id="MF_00208"/>
    </source>
</evidence>
<feature type="binding site" evidence="7">
    <location>
        <position position="200"/>
    </location>
    <ligand>
        <name>UDP-N-acetyl-alpha-D-muramoyl-L-alanyl-D-glutamate</name>
        <dbReference type="ChEBI" id="CHEBI:83900"/>
    </ligand>
</feature>
<dbReference type="GO" id="GO:0008766">
    <property type="term" value="F:UDP-N-acetylmuramoylalanyl-D-glutamyl-2,6-diaminopimelate-D-alanyl-D-alanine ligase activity"/>
    <property type="evidence" value="ECO:0007669"/>
    <property type="project" value="RHEA"/>
</dbReference>
<evidence type="ECO:0000256" key="4">
    <source>
        <dbReference type="ARBA" id="ARBA00022984"/>
    </source>
</evidence>
<feature type="binding site" evidence="7">
    <location>
        <position position="33"/>
    </location>
    <ligand>
        <name>UDP-N-acetyl-alpha-D-muramoyl-L-alanyl-D-glutamate</name>
        <dbReference type="ChEBI" id="CHEBI:83900"/>
    </ligand>
</feature>
<keyword evidence="8" id="KW-0067">ATP-binding</keyword>
<name>A0A171KP76_9BURK</name>
<comment type="catalytic activity">
    <reaction evidence="8 10">
        <text>D-alanyl-D-alanine + UDP-N-acetyl-alpha-D-muramoyl-L-alanyl-gamma-D-glutamyl-meso-2,6-diaminopimelate + ATP = UDP-N-acetyl-alpha-D-muramoyl-L-alanyl-gamma-D-glutamyl-meso-2,6-diaminopimeloyl-D-alanyl-D-alanine + ADP + phosphate + H(+)</text>
        <dbReference type="Rhea" id="RHEA:28374"/>
        <dbReference type="ChEBI" id="CHEBI:15378"/>
        <dbReference type="ChEBI" id="CHEBI:30616"/>
        <dbReference type="ChEBI" id="CHEBI:43474"/>
        <dbReference type="ChEBI" id="CHEBI:57822"/>
        <dbReference type="ChEBI" id="CHEBI:61386"/>
        <dbReference type="ChEBI" id="CHEBI:83905"/>
        <dbReference type="ChEBI" id="CHEBI:456216"/>
        <dbReference type="EC" id="6.3.2.10"/>
    </reaction>
</comment>
<comment type="similarity">
    <text evidence="8">Belongs to the MurCDEF family. MurF subfamily.</text>
</comment>
<feature type="binding site" evidence="7">
    <location>
        <position position="415"/>
    </location>
    <ligand>
        <name>meso-2,6-diaminopimelate</name>
        <dbReference type="ChEBI" id="CHEBI:57791"/>
    </ligand>
</feature>
<feature type="binding site" evidence="7">
    <location>
        <position position="192"/>
    </location>
    <ligand>
        <name>UDP-N-acetyl-alpha-D-muramoyl-L-alanyl-D-glutamate</name>
        <dbReference type="ChEBI" id="CHEBI:83900"/>
    </ligand>
</feature>
<dbReference type="PANTHER" id="PTHR23135:SF4">
    <property type="entry name" value="UDP-N-ACETYLMURAMOYL-L-ALANYL-D-GLUTAMATE--2,6-DIAMINOPIMELATE LIGASE MURE HOMOLOG, CHLOROPLASTIC"/>
    <property type="match status" value="1"/>
</dbReference>
<evidence type="ECO:0000256" key="3">
    <source>
        <dbReference type="ARBA" id="ARBA00022960"/>
    </source>
</evidence>
<dbReference type="GO" id="GO:0008765">
    <property type="term" value="F:UDP-N-acetylmuramoylalanyl-D-glutamate-2,6-diaminopimelate ligase activity"/>
    <property type="evidence" value="ECO:0007669"/>
    <property type="project" value="UniProtKB-UniRule"/>
</dbReference>
<feature type="binding site" evidence="8">
    <location>
        <begin position="604"/>
        <end position="610"/>
    </location>
    <ligand>
        <name>ATP</name>
        <dbReference type="ChEBI" id="CHEBI:30616"/>
    </ligand>
</feature>
<comment type="caution">
    <text evidence="7">Lacks conserved residue(s) required for the propagation of feature annotation.</text>
</comment>
<dbReference type="GO" id="GO:0047480">
    <property type="term" value="F:UDP-N-acetylmuramoyl-tripeptide-D-alanyl-D-alanine ligase activity"/>
    <property type="evidence" value="ECO:0007669"/>
    <property type="project" value="UniProtKB-UniRule"/>
</dbReference>
<dbReference type="SUPFAM" id="SSF63418">
    <property type="entry name" value="MurE/MurF N-terminal domain"/>
    <property type="match status" value="2"/>
</dbReference>
<dbReference type="InterPro" id="IPR004101">
    <property type="entry name" value="Mur_ligase_C"/>
</dbReference>
<feature type="binding site" evidence="7">
    <location>
        <position position="198"/>
    </location>
    <ligand>
        <name>UDP-N-acetyl-alpha-D-muramoyl-L-alanyl-D-glutamate</name>
        <dbReference type="ChEBI" id="CHEBI:83900"/>
    </ligand>
</feature>
<dbReference type="NCBIfam" id="TIGR01085">
    <property type="entry name" value="murE"/>
    <property type="match status" value="1"/>
</dbReference>
<comment type="similarity">
    <text evidence="1 7">Belongs to the MurCDEF family. MurE subfamily.</text>
</comment>
<comment type="pathway">
    <text evidence="8 9">Cell wall biogenesis; peptidoglycan biosynthesis.</text>
</comment>
<accession>A0A171KP76</accession>
<keyword evidence="2 8" id="KW-0132">Cell division</keyword>
<comment type="PTM">
    <text evidence="7">Carboxylation is probably crucial for Mg(2+) binding and, consequently, for the gamma-phosphate positioning of ATP.</text>
</comment>
<evidence type="ECO:0000256" key="5">
    <source>
        <dbReference type="ARBA" id="ARBA00023306"/>
    </source>
</evidence>
<keyword evidence="5 8" id="KW-0131">Cell cycle</keyword>
<feature type="domain" description="Mur ligase C-terminal" evidence="12">
    <location>
        <begin position="815"/>
        <end position="932"/>
    </location>
</feature>
<feature type="binding site" evidence="7">
    <location>
        <begin position="438"/>
        <end position="441"/>
    </location>
    <ligand>
        <name>meso-2,6-diaminopimelate</name>
        <dbReference type="ChEBI" id="CHEBI:57791"/>
    </ligand>
</feature>
<dbReference type="GO" id="GO:0071555">
    <property type="term" value="P:cell wall organization"/>
    <property type="evidence" value="ECO:0007669"/>
    <property type="project" value="UniProtKB-KW"/>
</dbReference>
<dbReference type="NCBIfam" id="NF008896">
    <property type="entry name" value="PRK11929.1"/>
    <property type="match status" value="1"/>
</dbReference>
<comment type="caution">
    <text evidence="14">The sequence shown here is derived from an EMBL/GenBank/DDBJ whole genome shotgun (WGS) entry which is preliminary data.</text>
</comment>
<feature type="domain" description="Mur ligase central" evidence="13">
    <location>
        <begin position="602"/>
        <end position="792"/>
    </location>
</feature>
<dbReference type="Proteomes" id="UP000078084">
    <property type="component" value="Unassembled WGS sequence"/>
</dbReference>
<dbReference type="AlphaFoldDB" id="A0A171KP76"/>
<keyword evidence="8 14" id="KW-0436">Ligase</keyword>
<dbReference type="SUPFAM" id="SSF53623">
    <property type="entry name" value="MurD-like peptide ligases, catalytic domain"/>
    <property type="match status" value="2"/>
</dbReference>
<comment type="catalytic activity">
    <reaction evidence="7">
        <text>UDP-N-acetyl-alpha-D-muramoyl-L-alanyl-D-glutamate + meso-2,6-diaminopimelate + ATP = UDP-N-acetyl-alpha-D-muramoyl-L-alanyl-gamma-D-glutamyl-meso-2,6-diaminopimelate + ADP + phosphate + H(+)</text>
        <dbReference type="Rhea" id="RHEA:23676"/>
        <dbReference type="ChEBI" id="CHEBI:15378"/>
        <dbReference type="ChEBI" id="CHEBI:30616"/>
        <dbReference type="ChEBI" id="CHEBI:43474"/>
        <dbReference type="ChEBI" id="CHEBI:57791"/>
        <dbReference type="ChEBI" id="CHEBI:83900"/>
        <dbReference type="ChEBI" id="CHEBI:83905"/>
        <dbReference type="ChEBI" id="CHEBI:456216"/>
        <dbReference type="EC" id="6.3.2.13"/>
    </reaction>
</comment>
<dbReference type="PANTHER" id="PTHR23135">
    <property type="entry name" value="MUR LIGASE FAMILY MEMBER"/>
    <property type="match status" value="1"/>
</dbReference>
<dbReference type="Pfam" id="PF01225">
    <property type="entry name" value="Mur_ligase"/>
    <property type="match status" value="2"/>
</dbReference>
<dbReference type="GO" id="GO:0005737">
    <property type="term" value="C:cytoplasm"/>
    <property type="evidence" value="ECO:0007669"/>
    <property type="project" value="UniProtKB-SubCell"/>
</dbReference>
<keyword evidence="15" id="KW-1185">Reference proteome</keyword>
<reference evidence="14 15" key="1">
    <citation type="submission" date="2015-04" db="EMBL/GenBank/DDBJ databases">
        <title>Genome sequence of Kerstersia gyiorum CG1.</title>
        <authorList>
            <person name="Greninger A.L."/>
            <person name="Kozyreva V."/>
            <person name="Chaturvedi V."/>
        </authorList>
    </citation>
    <scope>NUCLEOTIDE SEQUENCE [LARGE SCALE GENOMIC DNA]</scope>
    <source>
        <strain evidence="14 15">CG1</strain>
    </source>
</reference>
<comment type="cofactor">
    <cofactor evidence="7">
        <name>Mg(2+)</name>
        <dbReference type="ChEBI" id="CHEBI:18420"/>
    </cofactor>
</comment>
<dbReference type="Gene3D" id="3.40.1390.10">
    <property type="entry name" value="MurE/MurF, N-terminal domain"/>
    <property type="match status" value="2"/>
</dbReference>
<dbReference type="UniPathway" id="UPA00219"/>
<dbReference type="EC" id="6.3.2.13" evidence="7"/>
<comment type="function">
    <text evidence="8 10">Involved in cell wall formation. Catalyzes the final step in the synthesis of UDP-N-acetylmuramoyl-pentapeptide, the precursor of murein.</text>
</comment>
<keyword evidence="6 8" id="KW-0961">Cell wall biogenesis/degradation</keyword>
<dbReference type="SUPFAM" id="SSF53244">
    <property type="entry name" value="MurD-like peptide ligases, peptide-binding domain"/>
    <property type="match status" value="2"/>
</dbReference>